<feature type="transmembrane region" description="Helical" evidence="5">
    <location>
        <begin position="56"/>
        <end position="75"/>
    </location>
</feature>
<feature type="domain" description="Major facilitator superfamily (MFS) profile" evidence="6">
    <location>
        <begin position="1"/>
        <end position="399"/>
    </location>
</feature>
<proteinExistence type="predicted"/>
<evidence type="ECO:0000313" key="7">
    <source>
        <dbReference type="EMBL" id="AIG75205.1"/>
    </source>
</evidence>
<feature type="transmembrane region" description="Helical" evidence="5">
    <location>
        <begin position="169"/>
        <end position="192"/>
    </location>
</feature>
<evidence type="ECO:0000256" key="4">
    <source>
        <dbReference type="ARBA" id="ARBA00023136"/>
    </source>
</evidence>
<keyword evidence="4 5" id="KW-0472">Membrane</keyword>
<feature type="transmembrane region" description="Helical" evidence="5">
    <location>
        <begin position="251"/>
        <end position="273"/>
    </location>
</feature>
<dbReference type="Proteomes" id="UP000028492">
    <property type="component" value="Chromosome"/>
</dbReference>
<evidence type="ECO:0000256" key="1">
    <source>
        <dbReference type="ARBA" id="ARBA00004651"/>
    </source>
</evidence>
<evidence type="ECO:0000256" key="2">
    <source>
        <dbReference type="ARBA" id="ARBA00022692"/>
    </source>
</evidence>
<dbReference type="HOGENOM" id="CLU_056365_0_0_11"/>
<feature type="transmembrane region" description="Helical" evidence="5">
    <location>
        <begin position="373"/>
        <end position="392"/>
    </location>
</feature>
<feature type="transmembrane region" description="Helical" evidence="5">
    <location>
        <begin position="87"/>
        <end position="104"/>
    </location>
</feature>
<dbReference type="Pfam" id="PF07690">
    <property type="entry name" value="MFS_1"/>
    <property type="match status" value="1"/>
</dbReference>
<name>A0A075UYF9_9PSEU</name>
<evidence type="ECO:0000313" key="8">
    <source>
        <dbReference type="Proteomes" id="UP000028492"/>
    </source>
</evidence>
<dbReference type="PROSITE" id="PS50850">
    <property type="entry name" value="MFS"/>
    <property type="match status" value="1"/>
</dbReference>
<gene>
    <name evidence="7" type="ORF">AJAP_11600</name>
</gene>
<evidence type="ECO:0000256" key="5">
    <source>
        <dbReference type="SAM" id="Phobius"/>
    </source>
</evidence>
<comment type="subcellular location">
    <subcellularLocation>
        <location evidence="1">Cell membrane</location>
        <topology evidence="1">Multi-pass membrane protein</topology>
    </subcellularLocation>
</comment>
<dbReference type="Gene3D" id="1.20.1250.20">
    <property type="entry name" value="MFS general substrate transporter like domains"/>
    <property type="match status" value="2"/>
</dbReference>
<dbReference type="PANTHER" id="PTHR23521">
    <property type="entry name" value="TRANSPORTER MFS SUPERFAMILY"/>
    <property type="match status" value="1"/>
</dbReference>
<feature type="transmembrane region" description="Helical" evidence="5">
    <location>
        <begin position="220"/>
        <end position="239"/>
    </location>
</feature>
<feature type="transmembrane region" description="Helical" evidence="5">
    <location>
        <begin position="20"/>
        <end position="44"/>
    </location>
</feature>
<dbReference type="InterPro" id="IPR020846">
    <property type="entry name" value="MFS_dom"/>
</dbReference>
<dbReference type="EMBL" id="CP008953">
    <property type="protein sequence ID" value="AIG75205.1"/>
    <property type="molecule type" value="Genomic_DNA"/>
</dbReference>
<keyword evidence="2 5" id="KW-0812">Transmembrane</keyword>
<dbReference type="KEGG" id="aja:AJAP_11600"/>
<accession>A0A075UYF9</accession>
<feature type="transmembrane region" description="Helical" evidence="5">
    <location>
        <begin position="285"/>
        <end position="304"/>
    </location>
</feature>
<dbReference type="InterPro" id="IPR036259">
    <property type="entry name" value="MFS_trans_sf"/>
</dbReference>
<keyword evidence="3 5" id="KW-1133">Transmembrane helix</keyword>
<organism evidence="7 8">
    <name type="scientific">Amycolatopsis japonica</name>
    <dbReference type="NCBI Taxonomy" id="208439"/>
    <lineage>
        <taxon>Bacteria</taxon>
        <taxon>Bacillati</taxon>
        <taxon>Actinomycetota</taxon>
        <taxon>Actinomycetes</taxon>
        <taxon>Pseudonocardiales</taxon>
        <taxon>Pseudonocardiaceae</taxon>
        <taxon>Amycolatopsis</taxon>
        <taxon>Amycolatopsis japonica group</taxon>
    </lineage>
</organism>
<sequence length="402" mass="41108">MDALAGAIPAGVSSSAPRQLALTSAAQILAMGLWFSASSVVPALRGEWALSTQGTVLLTASVQVGFAAGALVSAVANLADRLRPERLLAASAATGALLTLLFPLCGNQFWLAVLLRFGTGMALAGVYPVGMKIVVSWFPNSRGLALGVLLAALALGSASPHLLAGNLPGWRTVLVVASLLALGAAALAVLFVRVGPAARRSPPWEPRYLLTMARDRRQRLIAFGYFGHMWELYAFWTWIPAYAAAASKTSPGTVSLLAFTVIGVGGAIGCLLGGALSDRFGRIDVALAALAVSGTCCLVSALVFGGHPAMLGTLLFVWGIAAIADSGQFSAALSEAADARYVGTALTAQTAIGFLLSALTIQGLPVLADAVGWRAAAPVLAVGPLLGVIAMARLRSPVCPAR</sequence>
<reference evidence="7 8" key="1">
    <citation type="journal article" date="2014" name="J. Biotechnol.">
        <title>Complete genome sequence of the actinobacterium Amycolatopsis japonica MG417-CF17(T) (=DSM 44213T) producing (S,S)-N,N'-ethylenediaminedisuccinic acid.</title>
        <authorList>
            <person name="Stegmann E."/>
            <person name="Albersmeier A."/>
            <person name="Spohn M."/>
            <person name="Gert H."/>
            <person name="Weber T."/>
            <person name="Wohlleben W."/>
            <person name="Kalinowski J."/>
            <person name="Ruckert C."/>
        </authorList>
    </citation>
    <scope>NUCLEOTIDE SEQUENCE [LARGE SCALE GENOMIC DNA]</scope>
    <source>
        <strain evidence="8">MG417-CF17 (DSM 44213)</strain>
    </source>
</reference>
<keyword evidence="8" id="KW-1185">Reference proteome</keyword>
<dbReference type="GO" id="GO:0022857">
    <property type="term" value="F:transmembrane transporter activity"/>
    <property type="evidence" value="ECO:0007669"/>
    <property type="project" value="InterPro"/>
</dbReference>
<feature type="transmembrane region" description="Helical" evidence="5">
    <location>
        <begin position="110"/>
        <end position="131"/>
    </location>
</feature>
<evidence type="ECO:0000259" key="6">
    <source>
        <dbReference type="PROSITE" id="PS50850"/>
    </source>
</evidence>
<feature type="transmembrane region" description="Helical" evidence="5">
    <location>
        <begin position="341"/>
        <end position="361"/>
    </location>
</feature>
<dbReference type="AlphaFoldDB" id="A0A075UYF9"/>
<feature type="transmembrane region" description="Helical" evidence="5">
    <location>
        <begin position="310"/>
        <end position="329"/>
    </location>
</feature>
<dbReference type="eggNOG" id="COG2271">
    <property type="taxonomic scope" value="Bacteria"/>
</dbReference>
<dbReference type="STRING" id="208439.AJAP_11600"/>
<dbReference type="SUPFAM" id="SSF103473">
    <property type="entry name" value="MFS general substrate transporter"/>
    <property type="match status" value="1"/>
</dbReference>
<dbReference type="InterPro" id="IPR011701">
    <property type="entry name" value="MFS"/>
</dbReference>
<dbReference type="GO" id="GO:0005886">
    <property type="term" value="C:plasma membrane"/>
    <property type="evidence" value="ECO:0007669"/>
    <property type="project" value="UniProtKB-SubCell"/>
</dbReference>
<dbReference type="PANTHER" id="PTHR23521:SF3">
    <property type="entry name" value="MFS TRANSPORTER"/>
    <property type="match status" value="1"/>
</dbReference>
<protein>
    <submittedName>
        <fullName evidence="7">Transport protein</fullName>
    </submittedName>
</protein>
<feature type="transmembrane region" description="Helical" evidence="5">
    <location>
        <begin position="143"/>
        <end position="163"/>
    </location>
</feature>
<evidence type="ECO:0000256" key="3">
    <source>
        <dbReference type="ARBA" id="ARBA00022989"/>
    </source>
</evidence>